<dbReference type="InterPro" id="IPR050984">
    <property type="entry name" value="Gfo/Idh/MocA_domain"/>
</dbReference>
<dbReference type="GO" id="GO:0000166">
    <property type="term" value="F:nucleotide binding"/>
    <property type="evidence" value="ECO:0007669"/>
    <property type="project" value="InterPro"/>
</dbReference>
<evidence type="ECO:0000259" key="4">
    <source>
        <dbReference type="Pfam" id="PF22725"/>
    </source>
</evidence>
<dbReference type="OrthoDB" id="240873at2"/>
<proteinExistence type="inferred from homology"/>
<dbReference type="EMBL" id="FOTI01000004">
    <property type="protein sequence ID" value="SFL21866.1"/>
    <property type="molecule type" value="Genomic_DNA"/>
</dbReference>
<evidence type="ECO:0000256" key="1">
    <source>
        <dbReference type="ARBA" id="ARBA00010928"/>
    </source>
</evidence>
<feature type="domain" description="GFO/IDH/MocA-like oxidoreductase" evidence="4">
    <location>
        <begin position="134"/>
        <end position="249"/>
    </location>
</feature>
<comment type="similarity">
    <text evidence="1">Belongs to the Gfo/Idh/MocA family.</text>
</comment>
<feature type="domain" description="Gfo/Idh/MocA-like oxidoreductase N-terminal" evidence="3">
    <location>
        <begin position="4"/>
        <end position="124"/>
    </location>
</feature>
<dbReference type="RefSeq" id="WP_089859199.1">
    <property type="nucleotide sequence ID" value="NZ_FOTI01000004.1"/>
</dbReference>
<dbReference type="Gene3D" id="3.30.360.10">
    <property type="entry name" value="Dihydrodipicolinate Reductase, domain 2"/>
    <property type="match status" value="1"/>
</dbReference>
<reference evidence="5 6" key="1">
    <citation type="submission" date="2016-10" db="EMBL/GenBank/DDBJ databases">
        <authorList>
            <person name="de Groot N.N."/>
        </authorList>
    </citation>
    <scope>NUCLEOTIDE SEQUENCE [LARGE SCALE GENOMIC DNA]</scope>
    <source>
        <strain evidence="5 6">ATCC 51327</strain>
    </source>
</reference>
<accession>A0A1I4FYK1</accession>
<dbReference type="InterPro" id="IPR036291">
    <property type="entry name" value="NAD(P)-bd_dom_sf"/>
</dbReference>
<dbReference type="Pfam" id="PF22725">
    <property type="entry name" value="GFO_IDH_MocA_C3"/>
    <property type="match status" value="1"/>
</dbReference>
<evidence type="ECO:0000259" key="3">
    <source>
        <dbReference type="Pfam" id="PF01408"/>
    </source>
</evidence>
<dbReference type="InterPro" id="IPR055170">
    <property type="entry name" value="GFO_IDH_MocA-like_dom"/>
</dbReference>
<dbReference type="InterPro" id="IPR000683">
    <property type="entry name" value="Gfo/Idh/MocA-like_OxRdtase_N"/>
</dbReference>
<dbReference type="PANTHER" id="PTHR22604:SF105">
    <property type="entry name" value="TRANS-1,2-DIHYDROBENZENE-1,2-DIOL DEHYDROGENASE"/>
    <property type="match status" value="1"/>
</dbReference>
<evidence type="ECO:0000313" key="5">
    <source>
        <dbReference type="EMBL" id="SFL21866.1"/>
    </source>
</evidence>
<dbReference type="SUPFAM" id="SSF51735">
    <property type="entry name" value="NAD(P)-binding Rossmann-fold domains"/>
    <property type="match status" value="1"/>
</dbReference>
<dbReference type="AlphaFoldDB" id="A0A1I4FYK1"/>
<keyword evidence="6" id="KW-1185">Reference proteome</keyword>
<keyword evidence="2" id="KW-0560">Oxidoreductase</keyword>
<sequence>MKKIKWGILGCANIAKKAVIPAIIAAANSELYAVASRDQVKAKSFAAEFSAAKYYTNYADLLADQDLDAIYIPLPNNLHREWAIKAAAAGKHILCEKPLSGKNITEAEEMYAAAQENDVLLMEAFMYRFQPFVKQLKKMISDGVIGELKEIKANFTFNISDQTDNIRLSRKLDGGALNDIGCYTVNISRYLFGEKPLQVANFFEEAENGVDLSGSATLYFSQSRFANLYYSINSYPEQDLEVIGSEGSIKVPGFFSWLEDNYFLINKSGQEEKLSVETGPQYQLEIEAFADAILNNTPLPLTIEAETYPNLEVMDAMRKSAREEIIVKLS</sequence>
<evidence type="ECO:0000256" key="2">
    <source>
        <dbReference type="ARBA" id="ARBA00023002"/>
    </source>
</evidence>
<evidence type="ECO:0000313" key="6">
    <source>
        <dbReference type="Proteomes" id="UP000199006"/>
    </source>
</evidence>
<dbReference type="STRING" id="29563.SAMN02983006_00514"/>
<dbReference type="PANTHER" id="PTHR22604">
    <property type="entry name" value="OXIDOREDUCTASES"/>
    <property type="match status" value="1"/>
</dbReference>
<dbReference type="Proteomes" id="UP000199006">
    <property type="component" value="Unassembled WGS sequence"/>
</dbReference>
<gene>
    <name evidence="5" type="ORF">SAMN02983006_00514</name>
</gene>
<dbReference type="GO" id="GO:0016491">
    <property type="term" value="F:oxidoreductase activity"/>
    <property type="evidence" value="ECO:0007669"/>
    <property type="project" value="UniProtKB-KW"/>
</dbReference>
<dbReference type="Pfam" id="PF01408">
    <property type="entry name" value="GFO_IDH_MocA"/>
    <property type="match status" value="1"/>
</dbReference>
<dbReference type="SUPFAM" id="SSF55347">
    <property type="entry name" value="Glyceraldehyde-3-phosphate dehydrogenase-like, C-terminal domain"/>
    <property type="match status" value="1"/>
</dbReference>
<protein>
    <submittedName>
        <fullName evidence="5">Predicted dehydrogenase</fullName>
    </submittedName>
</protein>
<organism evidence="5 6">
    <name type="scientific">Halanaerobium salsuginis</name>
    <dbReference type="NCBI Taxonomy" id="29563"/>
    <lineage>
        <taxon>Bacteria</taxon>
        <taxon>Bacillati</taxon>
        <taxon>Bacillota</taxon>
        <taxon>Clostridia</taxon>
        <taxon>Halanaerobiales</taxon>
        <taxon>Halanaerobiaceae</taxon>
        <taxon>Halanaerobium</taxon>
    </lineage>
</organism>
<name>A0A1I4FYK1_9FIRM</name>
<dbReference type="Gene3D" id="3.40.50.720">
    <property type="entry name" value="NAD(P)-binding Rossmann-like Domain"/>
    <property type="match status" value="1"/>
</dbReference>